<evidence type="ECO:0000256" key="4">
    <source>
        <dbReference type="RuleBase" id="RU000363"/>
    </source>
</evidence>
<dbReference type="PANTHER" id="PTHR42760:SF133">
    <property type="entry name" value="3-OXOACYL-[ACYL-CARRIER-PROTEIN] REDUCTASE"/>
    <property type="match status" value="1"/>
</dbReference>
<accession>A0A7I7TB20</accession>
<comment type="similarity">
    <text evidence="1 4">Belongs to the short-chain dehydrogenases/reductases (SDR) family.</text>
</comment>
<proteinExistence type="inferred from homology"/>
<dbReference type="SUPFAM" id="SSF51735">
    <property type="entry name" value="NAD(P)-binding Rossmann-fold domains"/>
    <property type="match status" value="1"/>
</dbReference>
<dbReference type="EMBL" id="AP022596">
    <property type="protein sequence ID" value="BBY65535.1"/>
    <property type="molecule type" value="Genomic_DNA"/>
</dbReference>
<dbReference type="InterPro" id="IPR002347">
    <property type="entry name" value="SDR_fam"/>
</dbReference>
<dbReference type="Gene3D" id="3.40.50.720">
    <property type="entry name" value="NAD(P)-binding Rossmann-like Domain"/>
    <property type="match status" value="1"/>
</dbReference>
<reference evidence="5 6" key="1">
    <citation type="journal article" date="2019" name="Emerg. Microbes Infect.">
        <title>Comprehensive subspecies identification of 175 nontuberculous mycobacteria species based on 7547 genomic profiles.</title>
        <authorList>
            <person name="Matsumoto Y."/>
            <person name="Kinjo T."/>
            <person name="Motooka D."/>
            <person name="Nabeya D."/>
            <person name="Jung N."/>
            <person name="Uechi K."/>
            <person name="Horii T."/>
            <person name="Iida T."/>
            <person name="Fujita J."/>
            <person name="Nakamura S."/>
        </authorList>
    </citation>
    <scope>NUCLEOTIDE SEQUENCE [LARGE SCALE GENOMIC DNA]</scope>
    <source>
        <strain evidence="5 6">JCM 30396</strain>
    </source>
</reference>
<dbReference type="InterPro" id="IPR020904">
    <property type="entry name" value="Sc_DH/Rdtase_CS"/>
</dbReference>
<dbReference type="CDD" id="cd05233">
    <property type="entry name" value="SDR_c"/>
    <property type="match status" value="1"/>
</dbReference>
<keyword evidence="3" id="KW-0520">NAD</keyword>
<dbReference type="KEGG" id="mhev:MHEL_37780"/>
<evidence type="ECO:0000313" key="5">
    <source>
        <dbReference type="EMBL" id="BBY65535.1"/>
    </source>
</evidence>
<sequence length="276" mass="29520">MGRVEGKVAFITGAARGQGRTHAVKLAEEGANIIAVDICAPVPSAPYEMASNADLDETVRLVEEAGGKIIARVADVRDLAALTAVVDEGVEQFGRLDIVLANAGVCTYGFLSTMEESQWQEMMDIDLTGVWKTVRASVKHMIDAGNGGAIVLTSSTAGLRNLNEIGHYVAAKHGVTGLAKALANELAPHNIRVNSMHPSNCRTRMMTNSGVRKMFRPDLEDPSLEDAIEGFGVIHLLDTPWVEPEDISNGILYLVSDDGRYVTGTQFAIDAGMLAK</sequence>
<evidence type="ECO:0000256" key="2">
    <source>
        <dbReference type="ARBA" id="ARBA00023002"/>
    </source>
</evidence>
<dbReference type="PRINTS" id="PR00080">
    <property type="entry name" value="SDRFAMILY"/>
</dbReference>
<evidence type="ECO:0000256" key="3">
    <source>
        <dbReference type="ARBA" id="ARBA00023027"/>
    </source>
</evidence>
<dbReference type="Proteomes" id="UP000467148">
    <property type="component" value="Chromosome"/>
</dbReference>
<dbReference type="RefSeq" id="WP_163749602.1">
    <property type="nucleotide sequence ID" value="NZ_AP022596.1"/>
</dbReference>
<gene>
    <name evidence="5" type="ORF">MHEL_37780</name>
</gene>
<name>A0A7I7TB20_9MYCO</name>
<keyword evidence="6" id="KW-1185">Reference proteome</keyword>
<protein>
    <submittedName>
        <fullName evidence="5">Putative short-chain type dehydrogenase/reductase</fullName>
    </submittedName>
</protein>
<dbReference type="PROSITE" id="PS00061">
    <property type="entry name" value="ADH_SHORT"/>
    <property type="match status" value="1"/>
</dbReference>
<dbReference type="FunFam" id="3.40.50.720:FF:000084">
    <property type="entry name" value="Short-chain dehydrogenase reductase"/>
    <property type="match status" value="1"/>
</dbReference>
<dbReference type="InterPro" id="IPR036291">
    <property type="entry name" value="NAD(P)-bd_dom_sf"/>
</dbReference>
<organism evidence="5 6">
    <name type="scientific">Mycolicibacterium helvum</name>
    <dbReference type="NCBI Taxonomy" id="1534349"/>
    <lineage>
        <taxon>Bacteria</taxon>
        <taxon>Bacillati</taxon>
        <taxon>Actinomycetota</taxon>
        <taxon>Actinomycetes</taxon>
        <taxon>Mycobacteriales</taxon>
        <taxon>Mycobacteriaceae</taxon>
        <taxon>Mycolicibacterium</taxon>
    </lineage>
</organism>
<dbReference type="GO" id="GO:0016616">
    <property type="term" value="F:oxidoreductase activity, acting on the CH-OH group of donors, NAD or NADP as acceptor"/>
    <property type="evidence" value="ECO:0007669"/>
    <property type="project" value="TreeGrafter"/>
</dbReference>
<dbReference type="NCBIfam" id="NF009467">
    <property type="entry name" value="PRK12826.1-3"/>
    <property type="match status" value="1"/>
</dbReference>
<dbReference type="InterPro" id="IPR023985">
    <property type="entry name" value="SDR_subfam_1"/>
</dbReference>
<dbReference type="AlphaFoldDB" id="A0A7I7TB20"/>
<dbReference type="Pfam" id="PF00106">
    <property type="entry name" value="adh_short"/>
    <property type="match status" value="1"/>
</dbReference>
<dbReference type="NCBIfam" id="TIGR03971">
    <property type="entry name" value="SDR_subfam_1"/>
    <property type="match status" value="1"/>
</dbReference>
<dbReference type="PRINTS" id="PR00081">
    <property type="entry name" value="GDHRDH"/>
</dbReference>
<keyword evidence="2" id="KW-0560">Oxidoreductase</keyword>
<evidence type="ECO:0000313" key="6">
    <source>
        <dbReference type="Proteomes" id="UP000467148"/>
    </source>
</evidence>
<dbReference type="PANTHER" id="PTHR42760">
    <property type="entry name" value="SHORT-CHAIN DEHYDROGENASES/REDUCTASES FAMILY MEMBER"/>
    <property type="match status" value="1"/>
</dbReference>
<evidence type="ECO:0000256" key="1">
    <source>
        <dbReference type="ARBA" id="ARBA00006484"/>
    </source>
</evidence>